<name>A0A0C3BL57_PILCF</name>
<feature type="non-terminal residue" evidence="2">
    <location>
        <position position="284"/>
    </location>
</feature>
<protein>
    <submittedName>
        <fullName evidence="2">Uncharacterized protein</fullName>
    </submittedName>
</protein>
<reference evidence="3" key="2">
    <citation type="submission" date="2015-01" db="EMBL/GenBank/DDBJ databases">
        <title>Evolutionary Origins and Diversification of the Mycorrhizal Mutualists.</title>
        <authorList>
            <consortium name="DOE Joint Genome Institute"/>
            <consortium name="Mycorrhizal Genomics Consortium"/>
            <person name="Kohler A."/>
            <person name="Kuo A."/>
            <person name="Nagy L.G."/>
            <person name="Floudas D."/>
            <person name="Copeland A."/>
            <person name="Barry K.W."/>
            <person name="Cichocki N."/>
            <person name="Veneault-Fourrey C."/>
            <person name="LaButti K."/>
            <person name="Lindquist E.A."/>
            <person name="Lipzen A."/>
            <person name="Lundell T."/>
            <person name="Morin E."/>
            <person name="Murat C."/>
            <person name="Riley R."/>
            <person name="Ohm R."/>
            <person name="Sun H."/>
            <person name="Tunlid A."/>
            <person name="Henrissat B."/>
            <person name="Grigoriev I.V."/>
            <person name="Hibbett D.S."/>
            <person name="Martin F."/>
        </authorList>
    </citation>
    <scope>NUCLEOTIDE SEQUENCE [LARGE SCALE GENOMIC DNA]</scope>
    <source>
        <strain evidence="3">F 1598</strain>
    </source>
</reference>
<dbReference type="PANTHER" id="PTHR34598">
    <property type="entry name" value="BLL6449 PROTEIN"/>
    <property type="match status" value="1"/>
</dbReference>
<dbReference type="STRING" id="765440.A0A0C3BL57"/>
<feature type="non-terminal residue" evidence="2">
    <location>
        <position position="1"/>
    </location>
</feature>
<dbReference type="InParanoid" id="A0A0C3BL57"/>
<dbReference type="Proteomes" id="UP000054166">
    <property type="component" value="Unassembled WGS sequence"/>
</dbReference>
<proteinExistence type="inferred from homology"/>
<evidence type="ECO:0000313" key="2">
    <source>
        <dbReference type="EMBL" id="KIM78062.1"/>
    </source>
</evidence>
<dbReference type="HOGENOM" id="CLU_042688_3_0_1"/>
<comment type="similarity">
    <text evidence="1">Belongs to the asaB hydroxylase/desaturase family.</text>
</comment>
<dbReference type="AlphaFoldDB" id="A0A0C3BL57"/>
<evidence type="ECO:0000313" key="3">
    <source>
        <dbReference type="Proteomes" id="UP000054166"/>
    </source>
</evidence>
<keyword evidence="3" id="KW-1185">Reference proteome</keyword>
<dbReference type="OrthoDB" id="412788at2759"/>
<sequence length="284" mass="32136">TMTEGTSAVASASPGLRFVTANLNFFDTRLKKPNDFRWTAKAMQLERPSNTTTPDAHRVRIYDLRSLSSSQWSDAGFTLDRCGFEIMQGWSDEGDNVAKAWGERKWEVRDWIATEYCSYSTDHWSRLIKRKLKATSSVAWNYTLRKPTYASSKSQDAPALVGINQTHIDQTYWAAIERVRLHLGNDAAQKVLDGSARAVICNVWRPLIGPVSDLPLAIADFGSLDDQRDFRETLPAPPGCRTGESQMLRFHPDQKWYYLSGMQPHECLLLKCFDSLTGVRSPHS</sequence>
<reference evidence="2 3" key="1">
    <citation type="submission" date="2014-04" db="EMBL/GenBank/DDBJ databases">
        <authorList>
            <consortium name="DOE Joint Genome Institute"/>
            <person name="Kuo A."/>
            <person name="Tarkka M."/>
            <person name="Buscot F."/>
            <person name="Kohler A."/>
            <person name="Nagy L.G."/>
            <person name="Floudas D."/>
            <person name="Copeland A."/>
            <person name="Barry K.W."/>
            <person name="Cichocki N."/>
            <person name="Veneault-Fourrey C."/>
            <person name="LaButti K."/>
            <person name="Lindquist E.A."/>
            <person name="Lipzen A."/>
            <person name="Lundell T."/>
            <person name="Morin E."/>
            <person name="Murat C."/>
            <person name="Sun H."/>
            <person name="Tunlid A."/>
            <person name="Henrissat B."/>
            <person name="Grigoriev I.V."/>
            <person name="Hibbett D.S."/>
            <person name="Martin F."/>
            <person name="Nordberg H.P."/>
            <person name="Cantor M.N."/>
            <person name="Hua S.X."/>
        </authorList>
    </citation>
    <scope>NUCLEOTIDE SEQUENCE [LARGE SCALE GENOMIC DNA]</scope>
    <source>
        <strain evidence="2 3">F 1598</strain>
    </source>
</reference>
<dbReference type="NCBIfam" id="NF041278">
    <property type="entry name" value="CmcJ_NvfI_EfuI"/>
    <property type="match status" value="1"/>
</dbReference>
<gene>
    <name evidence="2" type="ORF">PILCRDRAFT_36252</name>
</gene>
<evidence type="ECO:0000256" key="1">
    <source>
        <dbReference type="ARBA" id="ARBA00023604"/>
    </source>
</evidence>
<accession>A0A0C3BL57</accession>
<dbReference type="GO" id="GO:0016491">
    <property type="term" value="F:oxidoreductase activity"/>
    <property type="evidence" value="ECO:0007669"/>
    <property type="project" value="InterPro"/>
</dbReference>
<organism evidence="2 3">
    <name type="scientific">Piloderma croceum (strain F 1598)</name>
    <dbReference type="NCBI Taxonomy" id="765440"/>
    <lineage>
        <taxon>Eukaryota</taxon>
        <taxon>Fungi</taxon>
        <taxon>Dikarya</taxon>
        <taxon>Basidiomycota</taxon>
        <taxon>Agaricomycotina</taxon>
        <taxon>Agaricomycetes</taxon>
        <taxon>Agaricomycetidae</taxon>
        <taxon>Atheliales</taxon>
        <taxon>Atheliaceae</taxon>
        <taxon>Piloderma</taxon>
    </lineage>
</organism>
<dbReference type="EMBL" id="KN833019">
    <property type="protein sequence ID" value="KIM78062.1"/>
    <property type="molecule type" value="Genomic_DNA"/>
</dbReference>
<dbReference type="InterPro" id="IPR044053">
    <property type="entry name" value="AsaB-like"/>
</dbReference>
<dbReference type="PANTHER" id="PTHR34598:SF3">
    <property type="entry name" value="OXIDOREDUCTASE AN1597"/>
    <property type="match status" value="1"/>
</dbReference>